<organism evidence="2 3">
    <name type="scientific">Glarea lozoyensis (strain ATCC 20868 / MF5171)</name>
    <dbReference type="NCBI Taxonomy" id="1116229"/>
    <lineage>
        <taxon>Eukaryota</taxon>
        <taxon>Fungi</taxon>
        <taxon>Dikarya</taxon>
        <taxon>Ascomycota</taxon>
        <taxon>Pezizomycotina</taxon>
        <taxon>Leotiomycetes</taxon>
        <taxon>Helotiales</taxon>
        <taxon>Helotiaceae</taxon>
        <taxon>Glarea</taxon>
    </lineage>
</organism>
<proteinExistence type="predicted"/>
<name>S3DRA4_GLAL2</name>
<gene>
    <name evidence="2" type="ORF">GLAREA_00161</name>
</gene>
<dbReference type="Proteomes" id="UP000016922">
    <property type="component" value="Unassembled WGS sequence"/>
</dbReference>
<feature type="signal peptide" evidence="1">
    <location>
        <begin position="1"/>
        <end position="22"/>
    </location>
</feature>
<protein>
    <submittedName>
        <fullName evidence="2">Uncharacterized protein</fullName>
    </submittedName>
</protein>
<keyword evidence="3" id="KW-1185">Reference proteome</keyword>
<dbReference type="RefSeq" id="XP_008083112.1">
    <property type="nucleotide sequence ID" value="XM_008084921.1"/>
</dbReference>
<reference evidence="2 3" key="1">
    <citation type="journal article" date="2013" name="BMC Genomics">
        <title>Genomics-driven discovery of the pneumocandin biosynthetic gene cluster in the fungus Glarea lozoyensis.</title>
        <authorList>
            <person name="Chen L."/>
            <person name="Yue Q."/>
            <person name="Zhang X."/>
            <person name="Xiang M."/>
            <person name="Wang C."/>
            <person name="Li S."/>
            <person name="Che Y."/>
            <person name="Ortiz-Lopez F.J."/>
            <person name="Bills G.F."/>
            <person name="Liu X."/>
            <person name="An Z."/>
        </authorList>
    </citation>
    <scope>NUCLEOTIDE SEQUENCE [LARGE SCALE GENOMIC DNA]</scope>
    <source>
        <strain evidence="3">ATCC 20868 / MF5171</strain>
    </source>
</reference>
<feature type="chain" id="PRO_5004508307" evidence="1">
    <location>
        <begin position="23"/>
        <end position="539"/>
    </location>
</feature>
<dbReference type="HOGENOM" id="CLU_505312_0_0_1"/>
<sequence>MKRRCRIEAFTACFLLLHLVLAGFDRGDRYWNGRPQSIGIDFAPNFVTAVLADGPKNFTPLALVQPGPGPNPYEGFMYDAYRGNVLFSDGTINEIIDKESKFEQWYQQITTSAISWLIDLKNRSCWSAVPQLGNFDLFQKFCFPEPDFYEYSPVKPISRFRSLLSQRRSYRLRTMMPKWFRDSPKRSSPRREFISATLDLLLRIKSIALNDYNITITSAAISRPGWMGNGLEDLFDEACLLADIETFEQPRGRAEMGSRIVEFVPEKDNLTVVEHGAYCLEIHRMSYDMEEKAFRRIMSTTTQLGTMNLIRITLKTVLGYDTNRSLAEEEHLRSLDHRLLMQETHSARWNISHNNSQHPEVPFEDRYLTLDSAYPVIINLTGRDIIAADEEYRDLLQKMIVDSREDHLALHRNWQSPLLAFRDANDFKEHFASINNHKRHDISQPKSDDRKLPVDQVLIIDSGALEPLVYSAASRALNITPYPDDDTQTCVSSVYTPARGAALRAADWVTYYEAEFGGVSGGYYEVDGVYEWVEDLGQL</sequence>
<evidence type="ECO:0000313" key="2">
    <source>
        <dbReference type="EMBL" id="EPE29003.1"/>
    </source>
</evidence>
<dbReference type="EMBL" id="KE145367">
    <property type="protein sequence ID" value="EPE29003.1"/>
    <property type="molecule type" value="Genomic_DNA"/>
</dbReference>
<evidence type="ECO:0000313" key="3">
    <source>
        <dbReference type="Proteomes" id="UP000016922"/>
    </source>
</evidence>
<dbReference type="OrthoDB" id="3514016at2759"/>
<dbReference type="AlphaFoldDB" id="S3DRA4"/>
<accession>S3DRA4</accession>
<evidence type="ECO:0000256" key="1">
    <source>
        <dbReference type="SAM" id="SignalP"/>
    </source>
</evidence>
<keyword evidence="1" id="KW-0732">Signal</keyword>
<dbReference type="KEGG" id="glz:GLAREA_00161"/>
<dbReference type="GeneID" id="19459221"/>